<dbReference type="InterPro" id="IPR013762">
    <property type="entry name" value="Integrase-like_cat_sf"/>
</dbReference>
<sequence>MTKKVRRRDWFDAECRAATDNKNVAYRKMLQRNSRSIRAQYKLARRKEKKIHKHKKRVRDEEEVSDINGCGIEMTLDFYKNVKQNTTYCADSRDDSLLPTIDETVAAINRLKNHRSPGQDGIPAEILKQGGPMFTQKFHMLIEEVWLTETMPEQWNLGVIIPLLKKGDTLNCQNYRGITLLNTAEQDDVSPTFATHNGLRQGDALACRLSNVALEKCIRDADLETRGTIFYKSIQVLDYADDLDLITRNKTQLQEAIPKEIATLLNLPEANEYTGHSFRRSSATLLADSGADLLTLKRHGGWRSSSVAEGYIDDSLRNKEEISSRITRNIHLESSVDFQPSTSTQAYIPPSSLQPQPTTAELCGLVSPTFTQESERETEEIKGSQHLHPLKFSNSWAQTDDERAEVFATHLEKVFKPNDGGDESDVDEILNQDLQLCLPLKPTSPKEIASEIRRLNSNKAPEFDLITPTI</sequence>
<protein>
    <recommendedName>
        <fullName evidence="4">Tyr recombinase domain-containing protein</fullName>
    </recommendedName>
</protein>
<dbReference type="GO" id="GO:0015074">
    <property type="term" value="P:DNA integration"/>
    <property type="evidence" value="ECO:0007669"/>
    <property type="project" value="InterPro"/>
</dbReference>
<comment type="caution">
    <text evidence="2">The sequence shown here is derived from an EMBL/GenBank/DDBJ whole genome shotgun (WGS) entry which is preliminary data.</text>
</comment>
<evidence type="ECO:0000313" key="2">
    <source>
        <dbReference type="EMBL" id="CAK1554950.1"/>
    </source>
</evidence>
<proteinExistence type="predicted"/>
<accession>A0AAV1K3F1</accession>
<keyword evidence="1" id="KW-0233">DNA recombination</keyword>
<gene>
    <name evidence="2" type="ORF">LNINA_LOCUS13802</name>
</gene>
<dbReference type="GO" id="GO:0006310">
    <property type="term" value="P:DNA recombination"/>
    <property type="evidence" value="ECO:0007669"/>
    <property type="project" value="UniProtKB-KW"/>
</dbReference>
<organism evidence="2 3">
    <name type="scientific">Leptosia nina</name>
    <dbReference type="NCBI Taxonomy" id="320188"/>
    <lineage>
        <taxon>Eukaryota</taxon>
        <taxon>Metazoa</taxon>
        <taxon>Ecdysozoa</taxon>
        <taxon>Arthropoda</taxon>
        <taxon>Hexapoda</taxon>
        <taxon>Insecta</taxon>
        <taxon>Pterygota</taxon>
        <taxon>Neoptera</taxon>
        <taxon>Endopterygota</taxon>
        <taxon>Lepidoptera</taxon>
        <taxon>Glossata</taxon>
        <taxon>Ditrysia</taxon>
        <taxon>Papilionoidea</taxon>
        <taxon>Pieridae</taxon>
        <taxon>Pierinae</taxon>
        <taxon>Leptosia</taxon>
    </lineage>
</organism>
<dbReference type="InterPro" id="IPR011010">
    <property type="entry name" value="DNA_brk_join_enz"/>
</dbReference>
<dbReference type="PANTHER" id="PTHR19446">
    <property type="entry name" value="REVERSE TRANSCRIPTASES"/>
    <property type="match status" value="1"/>
</dbReference>
<evidence type="ECO:0000313" key="3">
    <source>
        <dbReference type="Proteomes" id="UP001497472"/>
    </source>
</evidence>
<keyword evidence="3" id="KW-1185">Reference proteome</keyword>
<dbReference type="EMBL" id="CAVLEF010000279">
    <property type="protein sequence ID" value="CAK1554950.1"/>
    <property type="molecule type" value="Genomic_DNA"/>
</dbReference>
<dbReference type="SUPFAM" id="SSF56349">
    <property type="entry name" value="DNA breaking-rejoining enzymes"/>
    <property type="match status" value="1"/>
</dbReference>
<reference evidence="2 3" key="1">
    <citation type="submission" date="2023-11" db="EMBL/GenBank/DDBJ databases">
        <authorList>
            <person name="Okamura Y."/>
        </authorList>
    </citation>
    <scope>NUCLEOTIDE SEQUENCE [LARGE SCALE GENOMIC DNA]</scope>
</reference>
<name>A0AAV1K3F1_9NEOP</name>
<evidence type="ECO:0008006" key="4">
    <source>
        <dbReference type="Google" id="ProtNLM"/>
    </source>
</evidence>
<evidence type="ECO:0000256" key="1">
    <source>
        <dbReference type="ARBA" id="ARBA00023172"/>
    </source>
</evidence>
<dbReference type="AlphaFoldDB" id="A0AAV1K3F1"/>
<dbReference type="GO" id="GO:0003677">
    <property type="term" value="F:DNA binding"/>
    <property type="evidence" value="ECO:0007669"/>
    <property type="project" value="InterPro"/>
</dbReference>
<dbReference type="Proteomes" id="UP001497472">
    <property type="component" value="Unassembled WGS sequence"/>
</dbReference>
<dbReference type="Gene3D" id="1.10.443.10">
    <property type="entry name" value="Intergrase catalytic core"/>
    <property type="match status" value="1"/>
</dbReference>